<evidence type="ECO:0008006" key="5">
    <source>
        <dbReference type="Google" id="ProtNLM"/>
    </source>
</evidence>
<dbReference type="Proteomes" id="UP000717696">
    <property type="component" value="Unassembled WGS sequence"/>
</dbReference>
<evidence type="ECO:0000313" key="3">
    <source>
        <dbReference type="EMBL" id="KAH7162371.1"/>
    </source>
</evidence>
<feature type="chain" id="PRO_5040449844" description="Secreted protein" evidence="2">
    <location>
        <begin position="19"/>
        <end position="162"/>
    </location>
</feature>
<dbReference type="AlphaFoldDB" id="A0A9P9JI71"/>
<proteinExistence type="predicted"/>
<reference evidence="3" key="1">
    <citation type="journal article" date="2021" name="Nat. Commun.">
        <title>Genetic determinants of endophytism in the Arabidopsis root mycobiome.</title>
        <authorList>
            <person name="Mesny F."/>
            <person name="Miyauchi S."/>
            <person name="Thiergart T."/>
            <person name="Pickel B."/>
            <person name="Atanasova L."/>
            <person name="Karlsson M."/>
            <person name="Huettel B."/>
            <person name="Barry K.W."/>
            <person name="Haridas S."/>
            <person name="Chen C."/>
            <person name="Bauer D."/>
            <person name="Andreopoulos W."/>
            <person name="Pangilinan J."/>
            <person name="LaButti K."/>
            <person name="Riley R."/>
            <person name="Lipzen A."/>
            <person name="Clum A."/>
            <person name="Drula E."/>
            <person name="Henrissat B."/>
            <person name="Kohler A."/>
            <person name="Grigoriev I.V."/>
            <person name="Martin F.M."/>
            <person name="Hacquard S."/>
        </authorList>
    </citation>
    <scope>NUCLEOTIDE SEQUENCE</scope>
    <source>
        <strain evidence="3">MPI-CAGE-AT-0021</strain>
    </source>
</reference>
<organism evidence="3 4">
    <name type="scientific">Dactylonectria estremocensis</name>
    <dbReference type="NCBI Taxonomy" id="1079267"/>
    <lineage>
        <taxon>Eukaryota</taxon>
        <taxon>Fungi</taxon>
        <taxon>Dikarya</taxon>
        <taxon>Ascomycota</taxon>
        <taxon>Pezizomycotina</taxon>
        <taxon>Sordariomycetes</taxon>
        <taxon>Hypocreomycetidae</taxon>
        <taxon>Hypocreales</taxon>
        <taxon>Nectriaceae</taxon>
        <taxon>Dactylonectria</taxon>
    </lineage>
</organism>
<gene>
    <name evidence="3" type="ORF">B0J13DRAFT_8061</name>
</gene>
<evidence type="ECO:0000256" key="2">
    <source>
        <dbReference type="SAM" id="SignalP"/>
    </source>
</evidence>
<feature type="region of interest" description="Disordered" evidence="1">
    <location>
        <begin position="96"/>
        <end position="162"/>
    </location>
</feature>
<feature type="compositionally biased region" description="Polar residues" evidence="1">
    <location>
        <begin position="118"/>
        <end position="127"/>
    </location>
</feature>
<comment type="caution">
    <text evidence="3">The sequence shown here is derived from an EMBL/GenBank/DDBJ whole genome shotgun (WGS) entry which is preliminary data.</text>
</comment>
<accession>A0A9P9JI71</accession>
<keyword evidence="4" id="KW-1185">Reference proteome</keyword>
<feature type="compositionally biased region" description="Low complexity" evidence="1">
    <location>
        <begin position="96"/>
        <end position="117"/>
    </location>
</feature>
<protein>
    <recommendedName>
        <fullName evidence="5">Secreted protein</fullName>
    </recommendedName>
</protein>
<dbReference type="EMBL" id="JAGMUU010000001">
    <property type="protein sequence ID" value="KAH7162371.1"/>
    <property type="molecule type" value="Genomic_DNA"/>
</dbReference>
<name>A0A9P9JI71_9HYPO</name>
<evidence type="ECO:0000313" key="4">
    <source>
        <dbReference type="Proteomes" id="UP000717696"/>
    </source>
</evidence>
<keyword evidence="2" id="KW-0732">Signal</keyword>
<sequence>METVHLVITLLCSMYVRSMPLRVIAGKPSSVMVLFRINPPSISQSINLAQPTKSRLLRRPVSCAVTSVMGKRTYPSGPSGAFCLAPAPPATLLPHSTRSTAGTHSTHSTARSTHSSANRPQEGTADTTHGLLLPGPACQTSGRRQWPRWGARGPWHRARGTF</sequence>
<feature type="signal peptide" evidence="2">
    <location>
        <begin position="1"/>
        <end position="18"/>
    </location>
</feature>
<evidence type="ECO:0000256" key="1">
    <source>
        <dbReference type="SAM" id="MobiDB-lite"/>
    </source>
</evidence>